<feature type="domain" description="TonB-dependent receptor plug" evidence="7">
    <location>
        <begin position="65"/>
        <end position="183"/>
    </location>
</feature>
<feature type="chain" id="PRO_5031433519" evidence="5">
    <location>
        <begin position="35"/>
        <end position="856"/>
    </location>
</feature>
<evidence type="ECO:0000313" key="8">
    <source>
        <dbReference type="EMBL" id="MBB2188978.1"/>
    </source>
</evidence>
<dbReference type="Gene3D" id="2.40.170.20">
    <property type="entry name" value="TonB-dependent receptor, beta-barrel domain"/>
    <property type="match status" value="1"/>
</dbReference>
<dbReference type="InterPro" id="IPR012910">
    <property type="entry name" value="Plug_dom"/>
</dbReference>
<keyword evidence="5" id="KW-0732">Signal</keyword>
<comment type="similarity">
    <text evidence="4">Belongs to the TonB-dependent receptor family.</text>
</comment>
<dbReference type="GO" id="GO:0009279">
    <property type="term" value="C:cell outer membrane"/>
    <property type="evidence" value="ECO:0007669"/>
    <property type="project" value="UniProtKB-SubCell"/>
</dbReference>
<feature type="domain" description="TonB-dependent receptor-like beta-barrel" evidence="6">
    <location>
        <begin position="308"/>
        <end position="810"/>
    </location>
</feature>
<dbReference type="PANTHER" id="PTHR47234">
    <property type="match status" value="1"/>
</dbReference>
<dbReference type="Gene3D" id="2.170.130.10">
    <property type="entry name" value="TonB-dependent receptor, plug domain"/>
    <property type="match status" value="1"/>
</dbReference>
<dbReference type="EMBL" id="JABEQF010000002">
    <property type="protein sequence ID" value="MBB2188978.1"/>
    <property type="molecule type" value="Genomic_DNA"/>
</dbReference>
<dbReference type="InterPro" id="IPR036942">
    <property type="entry name" value="Beta-barrel_TonB_sf"/>
</dbReference>
<evidence type="ECO:0000256" key="4">
    <source>
        <dbReference type="RuleBase" id="RU003357"/>
    </source>
</evidence>
<dbReference type="AlphaFoldDB" id="A0A7W4JQD4"/>
<protein>
    <submittedName>
        <fullName evidence="8">TonB-dependent receptor</fullName>
    </submittedName>
</protein>
<name>A0A7W4JQD4_9PROT</name>
<organism evidence="8 9">
    <name type="scientific">Gluconacetobacter azotocaptans</name>
    <dbReference type="NCBI Taxonomy" id="142834"/>
    <lineage>
        <taxon>Bacteria</taxon>
        <taxon>Pseudomonadati</taxon>
        <taxon>Pseudomonadota</taxon>
        <taxon>Alphaproteobacteria</taxon>
        <taxon>Acetobacterales</taxon>
        <taxon>Acetobacteraceae</taxon>
        <taxon>Gluconacetobacter</taxon>
    </lineage>
</organism>
<proteinExistence type="inferred from homology"/>
<evidence type="ECO:0000313" key="9">
    <source>
        <dbReference type="Proteomes" id="UP000555756"/>
    </source>
</evidence>
<dbReference type="InterPro" id="IPR000531">
    <property type="entry name" value="Beta-barrel_TonB"/>
</dbReference>
<keyword evidence="2 4" id="KW-0472">Membrane</keyword>
<dbReference type="CDD" id="cd01347">
    <property type="entry name" value="ligand_gated_channel"/>
    <property type="match status" value="1"/>
</dbReference>
<dbReference type="PANTHER" id="PTHR47234:SF3">
    <property type="entry name" value="SECRETIN_TONB SHORT N-TERMINAL DOMAIN-CONTAINING PROTEIN"/>
    <property type="match status" value="1"/>
</dbReference>
<comment type="subcellular location">
    <subcellularLocation>
        <location evidence="1 4">Cell outer membrane</location>
    </subcellularLocation>
</comment>
<evidence type="ECO:0000259" key="6">
    <source>
        <dbReference type="Pfam" id="PF00593"/>
    </source>
</evidence>
<comment type="caution">
    <text evidence="8">The sequence shown here is derived from an EMBL/GenBank/DDBJ whole genome shotgun (WGS) entry which is preliminary data.</text>
</comment>
<sequence length="856" mass="92822">MPKTAFQPPPRFRSRWHGAVAAVCALSSAPHALAAGTRDAGKADTAAGTEAVIVTGTRTSVHASKSMAPVAIFTSADLRRTGQTSLRNALVALDPSVNNTPGYPGQLGFTTKTMSLRGLPANETLVLVNGKRRHTMSSVFYGGAMQGQSPVDLDLIPFEAVDHVEILKDGAAAQYGSDAIAGVINIILKSADHGGTAELGYNQYGWTVGPLGDYGRGGNLNYNQGFRIGNGGFLNLTAEFTGNQATNNAGYAPRTQGGKPVLLYPLLANGQQDPRENGDRYRQISGLPENERQSIAYNLELPLSGGTRFYSFATYSHRTIAASAWYRPSNSQQNIMSVYPDGYLPTDTTEDHDFQFTSGFRGRDFLGWFWDASVNYGRDSSSVGIENTLNNSLGPSSPHNFHLQTLTNSELTADFDIHRAVHTGLLREPLQVAAGVEYRYNAYDVAAGDDASWQDGGYIFPPSYVFPTASPALPGASGLGATSPAQAGLHSRMNGAFYLDLTQKITKDLTVALSGRDEQYSDFGNTLSGKASVRYQVTPWLALRGSASNGFHAPTLQQEYFQSTALYYSILPSTNQLVQSYTNYASVDNAGARVLGATPLKPETSHNFSAGFVLTPLRRLDISVDAYRIDIFNQIVPISVAGSGVAGARVLQLLHDAGVVPNDGRYYGFTYERNAAHTRTMGLDVQAHYLTDFGRAGNVTWGVMMNQQQHQIARVNPLSVNLGPGITALFRSQIGNITTLYPRNTLRMTATWRKDAWATTLRVSRYSQTKLLNDRGPAYDETVAPAWLFDLDVTYTFPNRIRLSVGGNNIFNHRPQTLSPLAQSAASLLQVNPNYSSASIYGAEGGYYYGKIAWSW</sequence>
<dbReference type="Proteomes" id="UP000555756">
    <property type="component" value="Unassembled WGS sequence"/>
</dbReference>
<dbReference type="SUPFAM" id="SSF56935">
    <property type="entry name" value="Porins"/>
    <property type="match status" value="1"/>
</dbReference>
<reference evidence="8 9" key="1">
    <citation type="submission" date="2020-04" db="EMBL/GenBank/DDBJ databases">
        <title>Description of novel Gluconacetobacter.</title>
        <authorList>
            <person name="Sombolestani A."/>
        </authorList>
    </citation>
    <scope>NUCLEOTIDE SEQUENCE [LARGE SCALE GENOMIC DNA]</scope>
    <source>
        <strain evidence="8 9">LMG 21311</strain>
    </source>
</reference>
<evidence type="ECO:0000256" key="5">
    <source>
        <dbReference type="SAM" id="SignalP"/>
    </source>
</evidence>
<dbReference type="Pfam" id="PF07715">
    <property type="entry name" value="Plug"/>
    <property type="match status" value="1"/>
</dbReference>
<evidence type="ECO:0000256" key="2">
    <source>
        <dbReference type="ARBA" id="ARBA00023136"/>
    </source>
</evidence>
<feature type="signal peptide" evidence="5">
    <location>
        <begin position="1"/>
        <end position="34"/>
    </location>
</feature>
<keyword evidence="4" id="KW-0798">TonB box</keyword>
<accession>A0A7W4JQD4</accession>
<keyword evidence="8" id="KW-0675">Receptor</keyword>
<evidence type="ECO:0000259" key="7">
    <source>
        <dbReference type="Pfam" id="PF07715"/>
    </source>
</evidence>
<evidence type="ECO:0000256" key="1">
    <source>
        <dbReference type="ARBA" id="ARBA00004442"/>
    </source>
</evidence>
<dbReference type="InterPro" id="IPR037066">
    <property type="entry name" value="Plug_dom_sf"/>
</dbReference>
<gene>
    <name evidence="8" type="ORF">HLH34_03230</name>
</gene>
<dbReference type="Pfam" id="PF00593">
    <property type="entry name" value="TonB_dep_Rec_b-barrel"/>
    <property type="match status" value="1"/>
</dbReference>
<evidence type="ECO:0000256" key="3">
    <source>
        <dbReference type="ARBA" id="ARBA00023237"/>
    </source>
</evidence>
<keyword evidence="3" id="KW-0998">Cell outer membrane</keyword>
<keyword evidence="9" id="KW-1185">Reference proteome</keyword>